<keyword evidence="3" id="KW-1185">Reference proteome</keyword>
<dbReference type="RefSeq" id="WP_191709729.1">
    <property type="nucleotide sequence ID" value="NZ_JACSPQ010000001.1"/>
</dbReference>
<comment type="caution">
    <text evidence="2">The sequence shown here is derived from an EMBL/GenBank/DDBJ whole genome shotgun (WGS) entry which is preliminary data.</text>
</comment>
<feature type="coiled-coil region" evidence="1">
    <location>
        <begin position="302"/>
        <end position="329"/>
    </location>
</feature>
<name>A0ABR8VA32_9BACT</name>
<organism evidence="2 3">
    <name type="scientific">Phocaeicola faecium</name>
    <dbReference type="NCBI Taxonomy" id="2762213"/>
    <lineage>
        <taxon>Bacteria</taxon>
        <taxon>Pseudomonadati</taxon>
        <taxon>Bacteroidota</taxon>
        <taxon>Bacteroidia</taxon>
        <taxon>Bacteroidales</taxon>
        <taxon>Bacteroidaceae</taxon>
        <taxon>Phocaeicola</taxon>
    </lineage>
</organism>
<keyword evidence="1" id="KW-0175">Coiled coil</keyword>
<evidence type="ECO:0000313" key="3">
    <source>
        <dbReference type="Proteomes" id="UP000616346"/>
    </source>
</evidence>
<dbReference type="Proteomes" id="UP000616346">
    <property type="component" value="Unassembled WGS sequence"/>
</dbReference>
<gene>
    <name evidence="2" type="ORF">H9626_04870</name>
</gene>
<dbReference type="Pfam" id="PF14284">
    <property type="entry name" value="PcfJ"/>
    <property type="match status" value="1"/>
</dbReference>
<accession>A0ABR8VA32</accession>
<evidence type="ECO:0000313" key="2">
    <source>
        <dbReference type="EMBL" id="MBD8001552.1"/>
    </source>
</evidence>
<dbReference type="InterPro" id="IPR025586">
    <property type="entry name" value="PcfJ"/>
</dbReference>
<dbReference type="EMBL" id="JACSPQ010000001">
    <property type="protein sequence ID" value="MBD8001552.1"/>
    <property type="molecule type" value="Genomic_DNA"/>
</dbReference>
<sequence length="447" mass="52188">MKARTKLERRVLELGDRLPALSKAKREWAFSLFPAYGFYLKKGEVWCQCCGYLDRVLIPELAVSLEVGHTCPRCGKTITLKHLTEKDCKHEARYVSFIQRTEEWNVIRTFMAERNNPCKGEPTGYEINEVYRNWVNDDGREVVTARPYTRSPFHLTWKTWEPMQIARHNHSCNGAYEMEDMFDPSGNWYYPRMYVTGKLRRNGWQNRFPAMNLPPVAAMRQLLTNPVAETIVKQGQINVFRHILRCGDYCLPFSHALNICHRNGYIIGDASMWFDYMELLSYFNLDTHNARYVCPADLRAEHDRLARKKDRLEARRKEAERMKKMRRDEDNYARDKAAFIGLAFTDGTLTARVLGSVREFLEEGDAMHHCVYSQGYYSKPDSLILSATVGGKRMETVEVSLRTFRIVQSRAACNGVSPYHHRIIGLVNKNMNLIKERKQEQWKKQTT</sequence>
<proteinExistence type="predicted"/>
<protein>
    <submittedName>
        <fullName evidence="2">PcfJ domain-containing protein</fullName>
    </submittedName>
</protein>
<evidence type="ECO:0000256" key="1">
    <source>
        <dbReference type="SAM" id="Coils"/>
    </source>
</evidence>
<reference evidence="2 3" key="1">
    <citation type="submission" date="2020-08" db="EMBL/GenBank/DDBJ databases">
        <title>A Genomic Blueprint of the Chicken Gut Microbiome.</title>
        <authorList>
            <person name="Gilroy R."/>
            <person name="Ravi A."/>
            <person name="Getino M."/>
            <person name="Pursley I."/>
            <person name="Horton D.L."/>
            <person name="Alikhan N.-F."/>
            <person name="Baker D."/>
            <person name="Gharbi K."/>
            <person name="Hall N."/>
            <person name="Watson M."/>
            <person name="Adriaenssens E.M."/>
            <person name="Foster-Nyarko E."/>
            <person name="Jarju S."/>
            <person name="Secka A."/>
            <person name="Antonio M."/>
            <person name="Oren A."/>
            <person name="Chaudhuri R."/>
            <person name="La Ragione R.M."/>
            <person name="Hildebrand F."/>
            <person name="Pallen M.J."/>
        </authorList>
    </citation>
    <scope>NUCLEOTIDE SEQUENCE [LARGE SCALE GENOMIC DNA]</scope>
    <source>
        <strain evidence="2 3">Sa1YUN3</strain>
    </source>
</reference>